<sequence>MRCALKRAVYNSAIDGTIIGGRGMNGTPGRAVAKDAYRVNEGVERRLMFASILTTDDEDALYGPGAMNLEKVGVIELKVELVRYGAPKKPKNSKFFAPKTQDDAFSQRVVHETSKKLGGHQASLGEELPVRRPFGGAQRPQKKRLPYDPEDDGPYVIFKFSYAPREILVAQGIIPSPAKLTASTSSPQPAHPPQQQEPLFVREDSEMVDLTLEPDGEEEEAKPNLHARALSVADHQDMVLLLQEQLRQARDDLSRRQVALDTAKVKVESGQTFSAYKYFTPGEVVDLTDL</sequence>
<evidence type="ECO:0000256" key="1">
    <source>
        <dbReference type="SAM" id="MobiDB-lite"/>
    </source>
</evidence>
<name>A0A165QBJ8_EXIGL</name>
<dbReference type="EMBL" id="KV425884">
    <property type="protein sequence ID" value="KZW03367.1"/>
    <property type="molecule type" value="Genomic_DNA"/>
</dbReference>
<dbReference type="PANTHER" id="PTHR36223">
    <property type="entry name" value="BETA-LACTAMASE-TYPE TRANSPEPTIDASE FOLD DOMAIN CONTAINING PROTEIN"/>
    <property type="match status" value="1"/>
</dbReference>
<accession>A0A165QBJ8</accession>
<feature type="region of interest" description="Disordered" evidence="1">
    <location>
        <begin position="179"/>
        <end position="201"/>
    </location>
</feature>
<dbReference type="InterPro" id="IPR057678">
    <property type="entry name" value="DUF7918"/>
</dbReference>
<keyword evidence="4" id="KW-1185">Reference proteome</keyword>
<organism evidence="3 4">
    <name type="scientific">Exidia glandulosa HHB12029</name>
    <dbReference type="NCBI Taxonomy" id="1314781"/>
    <lineage>
        <taxon>Eukaryota</taxon>
        <taxon>Fungi</taxon>
        <taxon>Dikarya</taxon>
        <taxon>Basidiomycota</taxon>
        <taxon>Agaricomycotina</taxon>
        <taxon>Agaricomycetes</taxon>
        <taxon>Auriculariales</taxon>
        <taxon>Exidiaceae</taxon>
        <taxon>Exidia</taxon>
    </lineage>
</organism>
<dbReference type="PANTHER" id="PTHR36223:SF5">
    <property type="entry name" value="BETA-LACTAMASE-TYPE TRANSPEPTIDASE FOLD DOMAIN CONTAINING PROTEIN"/>
    <property type="match status" value="1"/>
</dbReference>
<reference evidence="3 4" key="1">
    <citation type="journal article" date="2016" name="Mol. Biol. Evol.">
        <title>Comparative Genomics of Early-Diverging Mushroom-Forming Fungi Provides Insights into the Origins of Lignocellulose Decay Capabilities.</title>
        <authorList>
            <person name="Nagy L.G."/>
            <person name="Riley R."/>
            <person name="Tritt A."/>
            <person name="Adam C."/>
            <person name="Daum C."/>
            <person name="Floudas D."/>
            <person name="Sun H."/>
            <person name="Yadav J.S."/>
            <person name="Pangilinan J."/>
            <person name="Larsson K.H."/>
            <person name="Matsuura K."/>
            <person name="Barry K."/>
            <person name="Labutti K."/>
            <person name="Kuo R."/>
            <person name="Ohm R.A."/>
            <person name="Bhattacharya S.S."/>
            <person name="Shirouzu T."/>
            <person name="Yoshinaga Y."/>
            <person name="Martin F.M."/>
            <person name="Grigoriev I.V."/>
            <person name="Hibbett D.S."/>
        </authorList>
    </citation>
    <scope>NUCLEOTIDE SEQUENCE [LARGE SCALE GENOMIC DNA]</scope>
    <source>
        <strain evidence="3 4">HHB12029</strain>
    </source>
</reference>
<dbReference type="AlphaFoldDB" id="A0A165QBJ8"/>
<dbReference type="Pfam" id="PF25534">
    <property type="entry name" value="DUF7918"/>
    <property type="match status" value="1"/>
</dbReference>
<evidence type="ECO:0000313" key="3">
    <source>
        <dbReference type="EMBL" id="KZW03367.1"/>
    </source>
</evidence>
<dbReference type="InParanoid" id="A0A165QBJ8"/>
<feature type="domain" description="DUF7918" evidence="2">
    <location>
        <begin position="41"/>
        <end position="175"/>
    </location>
</feature>
<dbReference type="Proteomes" id="UP000077266">
    <property type="component" value="Unassembled WGS sequence"/>
</dbReference>
<proteinExistence type="predicted"/>
<dbReference type="STRING" id="1314781.A0A165QBJ8"/>
<gene>
    <name evidence="3" type="ORF">EXIGLDRAFT_725808</name>
</gene>
<dbReference type="OrthoDB" id="3237202at2759"/>
<evidence type="ECO:0000259" key="2">
    <source>
        <dbReference type="Pfam" id="PF25534"/>
    </source>
</evidence>
<evidence type="ECO:0000313" key="4">
    <source>
        <dbReference type="Proteomes" id="UP000077266"/>
    </source>
</evidence>
<protein>
    <recommendedName>
        <fullName evidence="2">DUF7918 domain-containing protein</fullName>
    </recommendedName>
</protein>